<organism evidence="3">
    <name type="scientific">freshwater metagenome</name>
    <dbReference type="NCBI Taxonomy" id="449393"/>
    <lineage>
        <taxon>unclassified sequences</taxon>
        <taxon>metagenomes</taxon>
        <taxon>ecological metagenomes</taxon>
    </lineage>
</organism>
<dbReference type="EMBL" id="CAFBMW010000012">
    <property type="protein sequence ID" value="CAB4938701.1"/>
    <property type="molecule type" value="Genomic_DNA"/>
</dbReference>
<feature type="region of interest" description="Disordered" evidence="1">
    <location>
        <begin position="23"/>
        <end position="51"/>
    </location>
</feature>
<dbReference type="Gene3D" id="2.40.100.20">
    <property type="match status" value="1"/>
</dbReference>
<protein>
    <submittedName>
        <fullName evidence="3">Unannotated protein</fullName>
    </submittedName>
</protein>
<dbReference type="InterPro" id="IPR041183">
    <property type="entry name" value="Cyclophilin-like"/>
</dbReference>
<feature type="domain" description="Cyclophilin-like" evidence="2">
    <location>
        <begin position="60"/>
        <end position="170"/>
    </location>
</feature>
<dbReference type="PROSITE" id="PS51257">
    <property type="entry name" value="PROKAR_LIPOPROTEIN"/>
    <property type="match status" value="1"/>
</dbReference>
<dbReference type="InterPro" id="IPR029000">
    <property type="entry name" value="Cyclophilin-like_dom_sf"/>
</dbReference>
<dbReference type="AlphaFoldDB" id="A0A6J7J747"/>
<dbReference type="Pfam" id="PF18050">
    <property type="entry name" value="Cyclophil_like2"/>
    <property type="match status" value="1"/>
</dbReference>
<dbReference type="SUPFAM" id="SSF50891">
    <property type="entry name" value="Cyclophilin-like"/>
    <property type="match status" value="1"/>
</dbReference>
<name>A0A6J7J747_9ZZZZ</name>
<evidence type="ECO:0000256" key="1">
    <source>
        <dbReference type="SAM" id="MobiDB-lite"/>
    </source>
</evidence>
<evidence type="ECO:0000313" key="3">
    <source>
        <dbReference type="EMBL" id="CAB4938701.1"/>
    </source>
</evidence>
<accession>A0A6J7J747</accession>
<sequence length="173" mass="17767">MPGLMRTTLAAAAVLAVAACGGTDAAPASPSTEGGRQSSTPSGVTTEDREVEDMTTRLILTIGEERFGATLDASAAARDLLAQLPVTVEMTDHGGVEKTGPLPAPLSLDGQPEGADPDVGDLGYYSPGNDLVLYHGDQDYYPGIVVLGRLDDGVARRIAALDGSVTVTVEAER</sequence>
<evidence type="ECO:0000259" key="2">
    <source>
        <dbReference type="Pfam" id="PF18050"/>
    </source>
</evidence>
<gene>
    <name evidence="3" type="ORF">UFOPK3662_01726</name>
</gene>
<feature type="compositionally biased region" description="Polar residues" evidence="1">
    <location>
        <begin position="29"/>
        <end position="45"/>
    </location>
</feature>
<reference evidence="3" key="1">
    <citation type="submission" date="2020-05" db="EMBL/GenBank/DDBJ databases">
        <authorList>
            <person name="Chiriac C."/>
            <person name="Salcher M."/>
            <person name="Ghai R."/>
            <person name="Kavagutti S V."/>
        </authorList>
    </citation>
    <scope>NUCLEOTIDE SEQUENCE</scope>
</reference>
<proteinExistence type="predicted"/>